<keyword evidence="4 5" id="KW-0472">Membrane</keyword>
<evidence type="ECO:0000256" key="2">
    <source>
        <dbReference type="ARBA" id="ARBA00022692"/>
    </source>
</evidence>
<dbReference type="PANTHER" id="PTHR36985">
    <property type="entry name" value="TRANSLOCATION AND ASSEMBLY MODULE SUBUNIT TAMB"/>
    <property type="match status" value="1"/>
</dbReference>
<protein>
    <submittedName>
        <fullName evidence="7">Translocation/assembly module TamB</fullName>
    </submittedName>
</protein>
<evidence type="ECO:0000256" key="1">
    <source>
        <dbReference type="ARBA" id="ARBA00004167"/>
    </source>
</evidence>
<comment type="subcellular location">
    <subcellularLocation>
        <location evidence="1">Membrane</location>
        <topology evidence="1">Single-pass membrane protein</topology>
    </subcellularLocation>
</comment>
<evidence type="ECO:0000256" key="4">
    <source>
        <dbReference type="ARBA" id="ARBA00023136"/>
    </source>
</evidence>
<gene>
    <name evidence="7" type="ORF">JIV24_13795</name>
</gene>
<comment type="caution">
    <text evidence="7">The sequence shown here is derived from an EMBL/GenBank/DDBJ whole genome shotgun (WGS) entry which is preliminary data.</text>
</comment>
<name>A0ABS1HL64_9BACT</name>
<accession>A0ABS1HL64</accession>
<dbReference type="InterPro" id="IPR007452">
    <property type="entry name" value="TamB_C"/>
</dbReference>
<evidence type="ECO:0000313" key="7">
    <source>
        <dbReference type="EMBL" id="MBK3518412.1"/>
    </source>
</evidence>
<sequence length="1297" mass="146916">MKKKSGSYISILVIRSNMLKKVLKYTFGVFSFILLVIIGVLLYTQTASFREFLRVKALEVTSPYFNGELAVGRIDGNLYNQIHLTDVRLSEGDSTVAYIDSLFVKYKLLDLKTKHIEIDTLFIQSLDFNLWYQDSTTMHLLYVLDKMIKKSDDTPAVFPIILDFKHIFIENANGAYQFKYGTPSVGFEQVHIGANAFFKQKHVDVKLQKLSFQSRHPDFNLMDAQIFFLKKGPLMVLDTIHLKTDQSLLFGEANYVGRDEFNIEIEGHNLNKGDLKNFLPKVPIRSIPVLNLKINAEKDELNCDVRLGKGKKHVGLKGTIYDFSKGLLKKDKTSEYNAILYFNEFVPEEWFDIKNTEAYLNGSLAVNGHDVLDYKKDLHVRARFNNSSYKNTTTDTLHFDAIQKNNLIEADVLLVYNKSFSEGHIEISDLHNRPEYTADFRSTNLDIEAIEPSVKNTVVNGHFKISGTHILSEKRKFNAKVELYDSKVYDVELDSLVLRSSLQGSDLKLDTLGFKTDGNAVLGGGMFNFRSKEFAAKANIESTQLKLFERFGVPQINYDKAMANLQVDGNRTDIRYNGQVHVFDFNFEPIQVDTIYAGFEGELMSDTIYSKGIVELKTINAASQKVDTLSVNYIFDNKHLWSSIDFSKKDTFSRVLESDLFLADTIELSLNKVNFDTPYAQFYLDDTLQNVRYYNNTLIVDNIKLRDKIDQDFRLQAKGKISTGTRASFDLGVNNLNLRLLNRFIQSSDSLRGLLSTEISMGGDPDSITMNGEYFIEDPAYGTIVLPSLQGKLKYAIDTFYVDTWLPSLDSSVYANVKLPLIIEVDTAQNFAVTVPKTFNGELALDSLQISTQDVPEYETIQAGAYFNGLVSASGTFNKPLFFGEVKLDNGFINNDKQGVYYHDMKSHFTFNENRIGIDTIYIGSDIGYFSSKGHLLFDSTIVSGKVVASDMVTDMDKFHVVQHRNYDINVSGDPYYRSDIDGVPRFGGRLLVNRSSFYLSEIIQTDDSKKNEENTPLLVVAIRESDSTYLAERVEEEEEMSPLMQQLKGRLTIDIPRGTWLKGDDMNIEISGDVDIAKTVDYFELFGDVEIIRGYYILYGRKFNIEEGVITFMGGETPDPRLEITAEYVYRGSDKEKHTLQLSVTEYLSEPNISFTLDDAAISQSDAVSIMIFGKTMDELSYDGQNGIIGSVGSNMLANMVTSSLNSTIGQRFKLDMIEVNSTENWQSAAFVVGKYITNDLFVIYQRGFGETEDDEITPETITLEYELNKVLFFRLQSGSSKSSGFDVILKFESSK</sequence>
<keyword evidence="2 5" id="KW-0812">Transmembrane</keyword>
<evidence type="ECO:0000256" key="3">
    <source>
        <dbReference type="ARBA" id="ARBA00022989"/>
    </source>
</evidence>
<keyword evidence="3 5" id="KW-1133">Transmembrane helix</keyword>
<dbReference type="Proteomes" id="UP000605676">
    <property type="component" value="Unassembled WGS sequence"/>
</dbReference>
<feature type="transmembrane region" description="Helical" evidence="5">
    <location>
        <begin position="22"/>
        <end position="43"/>
    </location>
</feature>
<proteinExistence type="predicted"/>
<feature type="domain" description="Translocation and assembly module TamB C-terminal" evidence="6">
    <location>
        <begin position="943"/>
        <end position="1294"/>
    </location>
</feature>
<organism evidence="7 8">
    <name type="scientific">Carboxylicivirga marina</name>
    <dbReference type="NCBI Taxonomy" id="2800988"/>
    <lineage>
        <taxon>Bacteria</taxon>
        <taxon>Pseudomonadati</taxon>
        <taxon>Bacteroidota</taxon>
        <taxon>Bacteroidia</taxon>
        <taxon>Marinilabiliales</taxon>
        <taxon>Marinilabiliaceae</taxon>
        <taxon>Carboxylicivirga</taxon>
    </lineage>
</organism>
<evidence type="ECO:0000256" key="5">
    <source>
        <dbReference type="SAM" id="Phobius"/>
    </source>
</evidence>
<dbReference type="Pfam" id="PF04357">
    <property type="entry name" value="TamB"/>
    <property type="match status" value="1"/>
</dbReference>
<reference evidence="7 8" key="1">
    <citation type="submission" date="2021-01" db="EMBL/GenBank/DDBJ databases">
        <title>Carboxyliciviraga sp.nov., isolated from coastal sediments.</title>
        <authorList>
            <person name="Lu D."/>
            <person name="Zhang T."/>
        </authorList>
    </citation>
    <scope>NUCLEOTIDE SEQUENCE [LARGE SCALE GENOMIC DNA]</scope>
    <source>
        <strain evidence="7 8">N1Y132</strain>
    </source>
</reference>
<dbReference type="EMBL" id="JAENRR010000033">
    <property type="protein sequence ID" value="MBK3518412.1"/>
    <property type="molecule type" value="Genomic_DNA"/>
</dbReference>
<keyword evidence="8" id="KW-1185">Reference proteome</keyword>
<dbReference type="RefSeq" id="WP_200465640.1">
    <property type="nucleotide sequence ID" value="NZ_JAENRR010000033.1"/>
</dbReference>
<evidence type="ECO:0000313" key="8">
    <source>
        <dbReference type="Proteomes" id="UP000605676"/>
    </source>
</evidence>
<dbReference type="PANTHER" id="PTHR36985:SF1">
    <property type="entry name" value="TRANSLOCATION AND ASSEMBLY MODULE SUBUNIT TAMB"/>
    <property type="match status" value="1"/>
</dbReference>
<evidence type="ECO:0000259" key="6">
    <source>
        <dbReference type="Pfam" id="PF04357"/>
    </source>
</evidence>